<dbReference type="AlphaFoldDB" id="A0A6P3YYQ9"/>
<dbReference type="RefSeq" id="XP_015865782.1">
    <property type="nucleotide sequence ID" value="XM_016010296.2"/>
</dbReference>
<evidence type="ECO:0000256" key="1">
    <source>
        <dbReference type="RuleBase" id="RU369085"/>
    </source>
</evidence>
<evidence type="ECO:0000313" key="4">
    <source>
        <dbReference type="RefSeq" id="XP_015865782.1"/>
    </source>
</evidence>
<keyword evidence="3" id="KW-1185">Reference proteome</keyword>
<dbReference type="GO" id="GO:0019005">
    <property type="term" value="C:SCF ubiquitin ligase complex"/>
    <property type="evidence" value="ECO:0007669"/>
    <property type="project" value="UniProtKB-UniRule"/>
</dbReference>
<dbReference type="PANTHER" id="PTHR12874:SF26">
    <property type="entry name" value="F-BOX PROTEIN"/>
    <property type="match status" value="1"/>
</dbReference>
<organism evidence="4">
    <name type="scientific">Ziziphus jujuba</name>
    <name type="common">Chinese jujube</name>
    <name type="synonym">Ziziphus sativa</name>
    <dbReference type="NCBI Taxonomy" id="326968"/>
    <lineage>
        <taxon>Eukaryota</taxon>
        <taxon>Viridiplantae</taxon>
        <taxon>Streptophyta</taxon>
        <taxon>Embryophyta</taxon>
        <taxon>Tracheophyta</taxon>
        <taxon>Spermatophyta</taxon>
        <taxon>Magnoliopsida</taxon>
        <taxon>eudicotyledons</taxon>
        <taxon>Gunneridae</taxon>
        <taxon>Pentapetalae</taxon>
        <taxon>rosids</taxon>
        <taxon>fabids</taxon>
        <taxon>Rosales</taxon>
        <taxon>Rhamnaceae</taxon>
        <taxon>Paliureae</taxon>
        <taxon>Ziziphus</taxon>
    </lineage>
</organism>
<comment type="pathway">
    <text evidence="1">Protein modification; protein ubiquitination.</text>
</comment>
<dbReference type="SUPFAM" id="SSF81383">
    <property type="entry name" value="F-box domain"/>
    <property type="match status" value="1"/>
</dbReference>
<dbReference type="InterPro" id="IPR001810">
    <property type="entry name" value="F-box_dom"/>
</dbReference>
<dbReference type="GO" id="GO:0005634">
    <property type="term" value="C:nucleus"/>
    <property type="evidence" value="ECO:0007669"/>
    <property type="project" value="UniProtKB-SubCell"/>
</dbReference>
<proteinExistence type="predicted"/>
<keyword evidence="1" id="KW-0539">Nucleus</keyword>
<dbReference type="Pfam" id="PF12937">
    <property type="entry name" value="F-box-like"/>
    <property type="match status" value="1"/>
</dbReference>
<feature type="domain" description="F-box" evidence="2">
    <location>
        <begin position="1"/>
        <end position="44"/>
    </location>
</feature>
<evidence type="ECO:0000259" key="2">
    <source>
        <dbReference type="PROSITE" id="PS50181"/>
    </source>
</evidence>
<comment type="function">
    <text evidence="1">Acts as a component of a SCF E3 ubiquitin ligase complexes.</text>
</comment>
<evidence type="ECO:0000313" key="5">
    <source>
        <dbReference type="RefSeq" id="XP_015870001.1"/>
    </source>
</evidence>
<dbReference type="KEGG" id="zju:107407255"/>
<name>A0A6P3YYQ9_ZIZJJ</name>
<dbReference type="GeneID" id="107407255"/>
<dbReference type="GO" id="GO:0005737">
    <property type="term" value="C:cytoplasm"/>
    <property type="evidence" value="ECO:0007669"/>
    <property type="project" value="TreeGrafter"/>
</dbReference>
<accession>A0A6P3YYQ9</accession>
<dbReference type="PROSITE" id="PS50181">
    <property type="entry name" value="FBOX"/>
    <property type="match status" value="1"/>
</dbReference>
<dbReference type="GO" id="GO:0016567">
    <property type="term" value="P:protein ubiquitination"/>
    <property type="evidence" value="ECO:0007669"/>
    <property type="project" value="UniProtKB-UniRule"/>
</dbReference>
<dbReference type="SMART" id="SM00256">
    <property type="entry name" value="FBOX"/>
    <property type="match status" value="1"/>
</dbReference>
<sequence>MERLPVDICLKIFCFLDHQNLATAQQVCRKWKFLASDNNLWSTLFKERWGRDHAAFYAPVSSKLWKDVYEVQDRCDRIGLGLKIVREGSDYYLVHQGEIQRYLGSRRQRKGVNNGSPLGLKREVIGEGSLQEEDSNEESCRGILDKILFFIGDLEVASTDAKRSRVL</sequence>
<dbReference type="PANTHER" id="PTHR12874">
    <property type="entry name" value="F-BOX ONLY PROTEIN 48-RELATED"/>
    <property type="match status" value="1"/>
</dbReference>
<reference evidence="4 5" key="1">
    <citation type="submission" date="2022-04" db="UniProtKB">
        <authorList>
            <consortium name="RefSeq"/>
        </authorList>
    </citation>
    <scope>IDENTIFICATION</scope>
    <source>
        <tissue evidence="4 5">In vitro plantlets</tissue>
    </source>
</reference>
<dbReference type="Proteomes" id="UP001652623">
    <property type="component" value="Chromosome 8"/>
</dbReference>
<comment type="subcellular location">
    <subcellularLocation>
        <location evidence="1">Nucleus</location>
    </subcellularLocation>
</comment>
<keyword evidence="1" id="KW-0833">Ubl conjugation pathway</keyword>
<dbReference type="RefSeq" id="XP_015870001.2">
    <property type="nucleotide sequence ID" value="XM_016014515.4"/>
</dbReference>
<protein>
    <recommendedName>
        <fullName evidence="1">F-box protein</fullName>
    </recommendedName>
</protein>
<dbReference type="RefSeq" id="XP_015870001.1">
    <property type="nucleotide sequence ID" value="XM_016014515.2"/>
</dbReference>
<dbReference type="InterPro" id="IPR036047">
    <property type="entry name" value="F-box-like_dom_sf"/>
</dbReference>
<evidence type="ECO:0000313" key="3">
    <source>
        <dbReference type="Proteomes" id="UP001652623"/>
    </source>
</evidence>
<dbReference type="GO" id="GO:0031146">
    <property type="term" value="P:SCF-dependent proteasomal ubiquitin-dependent protein catabolic process"/>
    <property type="evidence" value="ECO:0007669"/>
    <property type="project" value="UniProtKB-UniRule"/>
</dbReference>
<comment type="subunit">
    <text evidence="1">Component of the SCF-type E3 ligase complex.</text>
</comment>
<gene>
    <name evidence="4" type="primary">LOC107403413</name>
    <name evidence="5" type="synonym">LOC107407255</name>
</gene>
<dbReference type="Gene3D" id="1.20.1280.50">
    <property type="match status" value="1"/>
</dbReference>